<keyword evidence="7" id="KW-0472">Membrane</keyword>
<evidence type="ECO:0000256" key="5">
    <source>
        <dbReference type="ARBA" id="ARBA00022982"/>
    </source>
</evidence>
<gene>
    <name evidence="8" type="ORF">B456_007G243900</name>
</gene>
<evidence type="ECO:0000256" key="2">
    <source>
        <dbReference type="ARBA" id="ARBA00022448"/>
    </source>
</evidence>
<sequence>MIEVFLFGIILGQIPITLARLFVTTCLQYRRGDQLDL</sequence>
<evidence type="ECO:0000256" key="4">
    <source>
        <dbReference type="ARBA" id="ARBA00022692"/>
    </source>
</evidence>
<reference evidence="8 9" key="1">
    <citation type="journal article" date="2012" name="Nature">
        <title>Repeated polyploidization of Gossypium genomes and the evolution of spinnable cotton fibres.</title>
        <authorList>
            <person name="Paterson A.H."/>
            <person name="Wendel J.F."/>
            <person name="Gundlach H."/>
            <person name="Guo H."/>
            <person name="Jenkins J."/>
            <person name="Jin D."/>
            <person name="Llewellyn D."/>
            <person name="Showmaker K.C."/>
            <person name="Shu S."/>
            <person name="Udall J."/>
            <person name="Yoo M.J."/>
            <person name="Byers R."/>
            <person name="Chen W."/>
            <person name="Doron-Faigenboim A."/>
            <person name="Duke M.V."/>
            <person name="Gong L."/>
            <person name="Grimwood J."/>
            <person name="Grover C."/>
            <person name="Grupp K."/>
            <person name="Hu G."/>
            <person name="Lee T.H."/>
            <person name="Li J."/>
            <person name="Lin L."/>
            <person name="Liu T."/>
            <person name="Marler B.S."/>
            <person name="Page J.T."/>
            <person name="Roberts A.W."/>
            <person name="Romanel E."/>
            <person name="Sanders W.S."/>
            <person name="Szadkowski E."/>
            <person name="Tan X."/>
            <person name="Tang H."/>
            <person name="Xu C."/>
            <person name="Wang J."/>
            <person name="Wang Z."/>
            <person name="Zhang D."/>
            <person name="Zhang L."/>
            <person name="Ashrafi H."/>
            <person name="Bedon F."/>
            <person name="Bowers J.E."/>
            <person name="Brubaker C.L."/>
            <person name="Chee P.W."/>
            <person name="Das S."/>
            <person name="Gingle A.R."/>
            <person name="Haigler C.H."/>
            <person name="Harker D."/>
            <person name="Hoffmann L.V."/>
            <person name="Hovav R."/>
            <person name="Jones D.C."/>
            <person name="Lemke C."/>
            <person name="Mansoor S."/>
            <person name="ur Rahman M."/>
            <person name="Rainville L.N."/>
            <person name="Rambani A."/>
            <person name="Reddy U.K."/>
            <person name="Rong J.K."/>
            <person name="Saranga Y."/>
            <person name="Scheffler B.E."/>
            <person name="Scheffler J.A."/>
            <person name="Stelly D.M."/>
            <person name="Triplett B.A."/>
            <person name="Van Deynze A."/>
            <person name="Vaslin M.F."/>
            <person name="Waghmare V.N."/>
            <person name="Walford S.A."/>
            <person name="Wright R.J."/>
            <person name="Zaki E.A."/>
            <person name="Zhang T."/>
            <person name="Dennis E.S."/>
            <person name="Mayer K.F."/>
            <person name="Peterson D.G."/>
            <person name="Rokhsar D.S."/>
            <person name="Wang X."/>
            <person name="Schmutz J."/>
        </authorList>
    </citation>
    <scope>NUCLEOTIDE SEQUENCE [LARGE SCALE GENOMIC DNA]</scope>
</reference>
<keyword evidence="6" id="KW-1133">Transmembrane helix</keyword>
<dbReference type="Gramene" id="KJB44281">
    <property type="protein sequence ID" value="KJB44281"/>
    <property type="gene ID" value="B456_007G243900"/>
</dbReference>
<dbReference type="InterPro" id="IPR003683">
    <property type="entry name" value="Cyt_6/f_cplx_su5"/>
</dbReference>
<dbReference type="STRING" id="29730.A0A0D2SQM6"/>
<keyword evidence="4" id="KW-0812">Transmembrane</keyword>
<evidence type="ECO:0000313" key="8">
    <source>
        <dbReference type="EMBL" id="KJB44281.1"/>
    </source>
</evidence>
<proteinExistence type="inferred from homology"/>
<organism evidence="8 9">
    <name type="scientific">Gossypium raimondii</name>
    <name type="common">Peruvian cotton</name>
    <name type="synonym">Gossypium klotzschianum subsp. raimondii</name>
    <dbReference type="NCBI Taxonomy" id="29730"/>
    <lineage>
        <taxon>Eukaryota</taxon>
        <taxon>Viridiplantae</taxon>
        <taxon>Streptophyta</taxon>
        <taxon>Embryophyta</taxon>
        <taxon>Tracheophyta</taxon>
        <taxon>Spermatophyta</taxon>
        <taxon>Magnoliopsida</taxon>
        <taxon>eudicotyledons</taxon>
        <taxon>Gunneridae</taxon>
        <taxon>Pentapetalae</taxon>
        <taxon>rosids</taxon>
        <taxon>malvids</taxon>
        <taxon>Malvales</taxon>
        <taxon>Malvaceae</taxon>
        <taxon>Malvoideae</taxon>
        <taxon>Gossypium</taxon>
    </lineage>
</organism>
<dbReference type="HAMAP" id="MF_00432">
    <property type="entry name" value="Cytb6_f_PetG"/>
    <property type="match status" value="1"/>
</dbReference>
<evidence type="ECO:0000256" key="6">
    <source>
        <dbReference type="ARBA" id="ARBA00022989"/>
    </source>
</evidence>
<evidence type="ECO:0000313" key="9">
    <source>
        <dbReference type="Proteomes" id="UP000032304"/>
    </source>
</evidence>
<keyword evidence="5" id="KW-0249">Electron transport</keyword>
<dbReference type="GO" id="GO:0015979">
    <property type="term" value="P:photosynthesis"/>
    <property type="evidence" value="ECO:0007669"/>
    <property type="project" value="UniProtKB-KW"/>
</dbReference>
<protein>
    <recommendedName>
        <fullName evidence="10">Cytochrome b6-f complex subunit PetG</fullName>
    </recommendedName>
</protein>
<name>A0A0D2SQM6_GOSRA</name>
<evidence type="ECO:0008006" key="10">
    <source>
        <dbReference type="Google" id="ProtNLM"/>
    </source>
</evidence>
<dbReference type="InterPro" id="IPR036099">
    <property type="entry name" value="Cyt_6/f_cplx_su5_sf"/>
</dbReference>
<accession>A0A0D2SQM6</accession>
<comment type="subcellular location">
    <subcellularLocation>
        <location evidence="1">Membrane</location>
        <topology evidence="1">Single-pass membrane protein</topology>
    </subcellularLocation>
</comment>
<evidence type="ECO:0000256" key="7">
    <source>
        <dbReference type="ARBA" id="ARBA00023136"/>
    </source>
</evidence>
<dbReference type="EMBL" id="CM001746">
    <property type="protein sequence ID" value="KJB44281.1"/>
    <property type="molecule type" value="Genomic_DNA"/>
</dbReference>
<dbReference type="Pfam" id="PF02529">
    <property type="entry name" value="PetG"/>
    <property type="match status" value="1"/>
</dbReference>
<evidence type="ECO:0000256" key="3">
    <source>
        <dbReference type="ARBA" id="ARBA00022531"/>
    </source>
</evidence>
<dbReference type="PIRSF" id="PIRSF000034">
    <property type="entry name" value="Cyt_b6-f_V"/>
    <property type="match status" value="1"/>
</dbReference>
<keyword evidence="9" id="KW-1185">Reference proteome</keyword>
<keyword evidence="2" id="KW-0813">Transport</keyword>
<dbReference type="GO" id="GO:0016020">
    <property type="term" value="C:membrane"/>
    <property type="evidence" value="ECO:0007669"/>
    <property type="project" value="UniProtKB-SubCell"/>
</dbReference>
<dbReference type="Proteomes" id="UP000032304">
    <property type="component" value="Chromosome 7"/>
</dbReference>
<dbReference type="GO" id="GO:0009512">
    <property type="term" value="C:cytochrome b6f complex"/>
    <property type="evidence" value="ECO:0007669"/>
    <property type="project" value="InterPro"/>
</dbReference>
<dbReference type="SUPFAM" id="SSF103446">
    <property type="entry name" value="PetG subunit of the cytochrome b6f complex"/>
    <property type="match status" value="1"/>
</dbReference>
<evidence type="ECO:0000256" key="1">
    <source>
        <dbReference type="ARBA" id="ARBA00004167"/>
    </source>
</evidence>
<keyword evidence="3" id="KW-0602">Photosynthesis</keyword>
<dbReference type="AlphaFoldDB" id="A0A0D2SQM6"/>